<protein>
    <submittedName>
        <fullName evidence="6">Rubisco LSMT, substrate-binding domain-containing protein</fullName>
    </submittedName>
</protein>
<dbReference type="InterPro" id="IPR036464">
    <property type="entry name" value="Rubisco_LSMT_subst-bd_sf"/>
</dbReference>
<gene>
    <name evidence="6" type="ORF">B0F90DRAFT_1697358</name>
</gene>
<dbReference type="InterPro" id="IPR001214">
    <property type="entry name" value="SET_dom"/>
</dbReference>
<evidence type="ECO:0000313" key="7">
    <source>
        <dbReference type="Proteomes" id="UP001203297"/>
    </source>
</evidence>
<dbReference type="SUPFAM" id="SSF81822">
    <property type="entry name" value="RuBisCo LSMT C-terminal, substrate-binding domain"/>
    <property type="match status" value="1"/>
</dbReference>
<organism evidence="6 7">
    <name type="scientific">Multifurca ochricompacta</name>
    <dbReference type="NCBI Taxonomy" id="376703"/>
    <lineage>
        <taxon>Eukaryota</taxon>
        <taxon>Fungi</taxon>
        <taxon>Dikarya</taxon>
        <taxon>Basidiomycota</taxon>
        <taxon>Agaricomycotina</taxon>
        <taxon>Agaricomycetes</taxon>
        <taxon>Russulales</taxon>
        <taxon>Russulaceae</taxon>
        <taxon>Multifurca</taxon>
    </lineage>
</organism>
<dbReference type="PANTHER" id="PTHR13271:SF34">
    <property type="entry name" value="N-LYSINE METHYLTRANSFERASE SETD6"/>
    <property type="match status" value="1"/>
</dbReference>
<dbReference type="Gene3D" id="3.90.1420.10">
    <property type="entry name" value="Rubisco LSMT, substrate-binding domain"/>
    <property type="match status" value="1"/>
</dbReference>
<comment type="caution">
    <text evidence="6">The sequence shown here is derived from an EMBL/GenBank/DDBJ whole genome shotgun (WGS) entry which is preliminary data.</text>
</comment>
<proteinExistence type="predicted"/>
<dbReference type="Proteomes" id="UP001203297">
    <property type="component" value="Unassembled WGS sequence"/>
</dbReference>
<dbReference type="SUPFAM" id="SSF82199">
    <property type="entry name" value="SET domain"/>
    <property type="match status" value="1"/>
</dbReference>
<feature type="domain" description="SET" evidence="5">
    <location>
        <begin position="16"/>
        <end position="143"/>
    </location>
</feature>
<dbReference type="PROSITE" id="PS50280">
    <property type="entry name" value="SET"/>
    <property type="match status" value="1"/>
</dbReference>
<dbReference type="InterPro" id="IPR015353">
    <property type="entry name" value="Rubisco_LSMT_subst-bd"/>
</dbReference>
<feature type="region of interest" description="Disordered" evidence="4">
    <location>
        <begin position="323"/>
        <end position="347"/>
    </location>
</feature>
<dbReference type="GO" id="GO:0005634">
    <property type="term" value="C:nucleus"/>
    <property type="evidence" value="ECO:0007669"/>
    <property type="project" value="TreeGrafter"/>
</dbReference>
<reference evidence="6" key="1">
    <citation type="journal article" date="2022" name="New Phytol.">
        <title>Evolutionary transition to the ectomycorrhizal habit in the genomes of a hyperdiverse lineage of mushroom-forming fungi.</title>
        <authorList>
            <person name="Looney B."/>
            <person name="Miyauchi S."/>
            <person name="Morin E."/>
            <person name="Drula E."/>
            <person name="Courty P.E."/>
            <person name="Kohler A."/>
            <person name="Kuo A."/>
            <person name="LaButti K."/>
            <person name="Pangilinan J."/>
            <person name="Lipzen A."/>
            <person name="Riley R."/>
            <person name="Andreopoulos W."/>
            <person name="He G."/>
            <person name="Johnson J."/>
            <person name="Nolan M."/>
            <person name="Tritt A."/>
            <person name="Barry K.W."/>
            <person name="Grigoriev I.V."/>
            <person name="Nagy L.G."/>
            <person name="Hibbett D."/>
            <person name="Henrissat B."/>
            <person name="Matheny P.B."/>
            <person name="Labbe J."/>
            <person name="Martin F.M."/>
        </authorList>
    </citation>
    <scope>NUCLEOTIDE SEQUENCE</scope>
    <source>
        <strain evidence="6">BPL690</strain>
    </source>
</reference>
<dbReference type="Pfam" id="PF09273">
    <property type="entry name" value="Rubis-subs-bind"/>
    <property type="match status" value="1"/>
</dbReference>
<dbReference type="GO" id="GO:0016279">
    <property type="term" value="F:protein-lysine N-methyltransferase activity"/>
    <property type="evidence" value="ECO:0007669"/>
    <property type="project" value="TreeGrafter"/>
</dbReference>
<feature type="region of interest" description="Disordered" evidence="4">
    <location>
        <begin position="71"/>
        <end position="97"/>
    </location>
</feature>
<evidence type="ECO:0000259" key="5">
    <source>
        <dbReference type="PROSITE" id="PS50280"/>
    </source>
</evidence>
<dbReference type="GO" id="GO:0032259">
    <property type="term" value="P:methylation"/>
    <property type="evidence" value="ECO:0007669"/>
    <property type="project" value="UniProtKB-KW"/>
</dbReference>
<keyword evidence="7" id="KW-1185">Reference proteome</keyword>
<evidence type="ECO:0000256" key="1">
    <source>
        <dbReference type="ARBA" id="ARBA00022603"/>
    </source>
</evidence>
<dbReference type="AlphaFoldDB" id="A0AAD4M7Q9"/>
<evidence type="ECO:0000256" key="3">
    <source>
        <dbReference type="ARBA" id="ARBA00022691"/>
    </source>
</evidence>
<name>A0AAD4M7Q9_9AGAM</name>
<evidence type="ECO:0000313" key="6">
    <source>
        <dbReference type="EMBL" id="KAI0305376.1"/>
    </source>
</evidence>
<evidence type="ECO:0000256" key="4">
    <source>
        <dbReference type="SAM" id="MobiDB-lite"/>
    </source>
</evidence>
<dbReference type="InterPro" id="IPR046341">
    <property type="entry name" value="SET_dom_sf"/>
</dbReference>
<keyword evidence="2" id="KW-0808">Transferase</keyword>
<accession>A0AAD4M7Q9</accession>
<dbReference type="PANTHER" id="PTHR13271">
    <property type="entry name" value="UNCHARACTERIZED PUTATIVE METHYLTRANSFERASE"/>
    <property type="match status" value="1"/>
</dbReference>
<dbReference type="EMBL" id="WTXG01000005">
    <property type="protein sequence ID" value="KAI0305376.1"/>
    <property type="molecule type" value="Genomic_DNA"/>
</dbReference>
<sequence length="347" mass="38831">MARMSREQAESDYVNKVVPILRVPFHIMGSRILSRGFRVQVEAQLVGDDDIESCQPALPEVVKTDFDESMSLAPTDNAESGSEGLDDGSDEDDPGNVTMVPMADMLNARCGCENAKLFYEQHDLRMVTTRSIRQGEQIWNTYGDPPNSDLLRRYGHVDQVPLANGNLGNPADIVEIRADVVVASVEQRYPQLAGPWSSGRVNWWLEEGGDDVFEVNTSSELPEEMISFTRLLIMSSVDWEKSKRKSKLPKPKVDETVLSLATDVVRRRLAEYPTTIEEDEELLKDKSISLNLKHAIVVRLGEKRILHGLLRVVTEGLEASCAAPQLNGENRKRKRDETGAGRRRSAK</sequence>
<keyword evidence="1" id="KW-0489">Methyltransferase</keyword>
<dbReference type="Gene3D" id="3.90.1410.10">
    <property type="entry name" value="set domain protein methyltransferase, domain 1"/>
    <property type="match status" value="1"/>
</dbReference>
<evidence type="ECO:0000256" key="2">
    <source>
        <dbReference type="ARBA" id="ARBA00022679"/>
    </source>
</evidence>
<feature type="compositionally biased region" description="Acidic residues" evidence="4">
    <location>
        <begin position="84"/>
        <end position="94"/>
    </location>
</feature>
<dbReference type="InterPro" id="IPR050600">
    <property type="entry name" value="SETD3_SETD6_MTase"/>
</dbReference>
<keyword evidence="3" id="KW-0949">S-adenosyl-L-methionine</keyword>